<dbReference type="Proteomes" id="UP000434052">
    <property type="component" value="Unassembled WGS sequence"/>
</dbReference>
<dbReference type="EMBL" id="QMIF01000299">
    <property type="protein sequence ID" value="TVM24962.1"/>
    <property type="molecule type" value="Genomic_DNA"/>
</dbReference>
<proteinExistence type="predicted"/>
<dbReference type="InterPro" id="IPR008727">
    <property type="entry name" value="PAAR_motif"/>
</dbReference>
<feature type="non-terminal residue" evidence="1">
    <location>
        <position position="1"/>
    </location>
</feature>
<dbReference type="Pfam" id="PF05488">
    <property type="entry name" value="PAAR_motif"/>
    <property type="match status" value="1"/>
</dbReference>
<sequence length="39" mass="4076">GDMHVCPTPWNGLTPIVTGSFDTITEGLTNARIGDLTAC</sequence>
<accession>A0A6P1Z8V5</accession>
<name>A0A6P1Z8V5_9BACT</name>
<protein>
    <submittedName>
        <fullName evidence="1">PAAR domain-containing protein</fullName>
    </submittedName>
</protein>
<reference evidence="1 2" key="1">
    <citation type="submission" date="2018-06" db="EMBL/GenBank/DDBJ databases">
        <title>Complete genome of Desulfovibrio marinus P48SEP.</title>
        <authorList>
            <person name="Crispim J.S."/>
            <person name="Vidigal P.M.P."/>
            <person name="Silva L.C.F."/>
            <person name="Araujo L.C."/>
            <person name="Laguardia C.N."/>
            <person name="Dias R.S."/>
            <person name="Sousa M.P."/>
            <person name="Paula S.O."/>
            <person name="Silva C."/>
        </authorList>
    </citation>
    <scope>NUCLEOTIDE SEQUENCE [LARGE SCALE GENOMIC DNA]</scope>
    <source>
        <strain evidence="1 2">P48SEP</strain>
    </source>
</reference>
<gene>
    <name evidence="1" type="ORF">DQK91_23250</name>
</gene>
<evidence type="ECO:0000313" key="2">
    <source>
        <dbReference type="Proteomes" id="UP000434052"/>
    </source>
</evidence>
<organism evidence="1 2">
    <name type="scientific">Oceanidesulfovibrio marinus</name>
    <dbReference type="NCBI Taxonomy" id="370038"/>
    <lineage>
        <taxon>Bacteria</taxon>
        <taxon>Pseudomonadati</taxon>
        <taxon>Thermodesulfobacteriota</taxon>
        <taxon>Desulfovibrionia</taxon>
        <taxon>Desulfovibrionales</taxon>
        <taxon>Desulfovibrionaceae</taxon>
        <taxon>Oceanidesulfovibrio</taxon>
    </lineage>
</organism>
<comment type="caution">
    <text evidence="1">The sequence shown here is derived from an EMBL/GenBank/DDBJ whole genome shotgun (WGS) entry which is preliminary data.</text>
</comment>
<dbReference type="AlphaFoldDB" id="A0A6P1Z8V5"/>
<evidence type="ECO:0000313" key="1">
    <source>
        <dbReference type="EMBL" id="TVM24962.1"/>
    </source>
</evidence>